<keyword evidence="3" id="KW-0949">S-adenosyl-L-methionine</keyword>
<dbReference type="InterPro" id="IPR001077">
    <property type="entry name" value="COMT_C"/>
</dbReference>
<dbReference type="RefSeq" id="WP_271275224.1">
    <property type="nucleotide sequence ID" value="NZ_BAABFD010000004.1"/>
</dbReference>
<dbReference type="Proteomes" id="UP001212498">
    <property type="component" value="Unassembled WGS sequence"/>
</dbReference>
<sequence length="354" mass="38274">MTLHQSPDTPPAVPAIDGFERVQKMLNGMPDFAALYTAVELGVFEELAAETMTCDELAEACGADPTMMGRLLGWLQAHSFVAGNPAGYRLTEDGHVLTADANPSQRHAVLVTGSTYWREALGHLPDTIRCGYSNPPEGHPLYEYLIFTNGLAETFDRFMTARSTPVGRDLATIDGWADVRLVADLGGGLGGVLAALVHAHPHLRGILAERSTVTGRAHSYVAGQGLLSRIEIIAADIFDYVPRGADRYLLSSILHNYGPEACVTLLTGVRQTLQDNGGGEVWIVEGTLPRRPSTASPWYSTDIRMMSLFQGGRVRRVSQLRELANQAGLSIDRCAHLPCGQTLLVASPAPEREC</sequence>
<name>A0ABT4SRB2_9ACTN</name>
<dbReference type="EMBL" id="JAPNUD010000007">
    <property type="protein sequence ID" value="MDA0639797.1"/>
    <property type="molecule type" value="Genomic_DNA"/>
</dbReference>
<dbReference type="Gene3D" id="1.10.10.10">
    <property type="entry name" value="Winged helix-like DNA-binding domain superfamily/Winged helix DNA-binding domain"/>
    <property type="match status" value="1"/>
</dbReference>
<dbReference type="SUPFAM" id="SSF53335">
    <property type="entry name" value="S-adenosyl-L-methionine-dependent methyltransferases"/>
    <property type="match status" value="1"/>
</dbReference>
<accession>A0ABT4SRB2</accession>
<comment type="caution">
    <text evidence="6">The sequence shown here is derived from an EMBL/GenBank/DDBJ whole genome shotgun (WGS) entry which is preliminary data.</text>
</comment>
<organism evidence="6 7">
    <name type="scientific">Nonomuraea ferruginea</name>
    <dbReference type="NCBI Taxonomy" id="46174"/>
    <lineage>
        <taxon>Bacteria</taxon>
        <taxon>Bacillati</taxon>
        <taxon>Actinomycetota</taxon>
        <taxon>Actinomycetes</taxon>
        <taxon>Streptosporangiales</taxon>
        <taxon>Streptosporangiaceae</taxon>
        <taxon>Nonomuraea</taxon>
    </lineage>
</organism>
<dbReference type="InterPro" id="IPR012967">
    <property type="entry name" value="COMT_dimerisation"/>
</dbReference>
<evidence type="ECO:0000259" key="5">
    <source>
        <dbReference type="Pfam" id="PF08100"/>
    </source>
</evidence>
<dbReference type="PANTHER" id="PTHR43712">
    <property type="entry name" value="PUTATIVE (AFU_ORTHOLOGUE AFUA_4G14580)-RELATED"/>
    <property type="match status" value="1"/>
</dbReference>
<dbReference type="InterPro" id="IPR036390">
    <property type="entry name" value="WH_DNA-bd_sf"/>
</dbReference>
<dbReference type="InterPro" id="IPR016461">
    <property type="entry name" value="COMT-like"/>
</dbReference>
<proteinExistence type="predicted"/>
<dbReference type="InterPro" id="IPR036388">
    <property type="entry name" value="WH-like_DNA-bd_sf"/>
</dbReference>
<dbReference type="PROSITE" id="PS51683">
    <property type="entry name" value="SAM_OMT_II"/>
    <property type="match status" value="1"/>
</dbReference>
<dbReference type="InterPro" id="IPR029063">
    <property type="entry name" value="SAM-dependent_MTases_sf"/>
</dbReference>
<keyword evidence="2" id="KW-0808">Transferase</keyword>
<dbReference type="PIRSF" id="PIRSF005739">
    <property type="entry name" value="O-mtase"/>
    <property type="match status" value="1"/>
</dbReference>
<dbReference type="GO" id="GO:0008168">
    <property type="term" value="F:methyltransferase activity"/>
    <property type="evidence" value="ECO:0007669"/>
    <property type="project" value="UniProtKB-KW"/>
</dbReference>
<feature type="domain" description="O-methyltransferase C-terminal" evidence="4">
    <location>
        <begin position="138"/>
        <end position="329"/>
    </location>
</feature>
<keyword evidence="1 6" id="KW-0489">Methyltransferase</keyword>
<evidence type="ECO:0000256" key="3">
    <source>
        <dbReference type="ARBA" id="ARBA00022691"/>
    </source>
</evidence>
<feature type="domain" description="O-methyltransferase dimerisation" evidence="5">
    <location>
        <begin position="26"/>
        <end position="98"/>
    </location>
</feature>
<evidence type="ECO:0000259" key="4">
    <source>
        <dbReference type="Pfam" id="PF00891"/>
    </source>
</evidence>
<protein>
    <submittedName>
        <fullName evidence="6">Methyltransferase</fullName>
    </submittedName>
</protein>
<dbReference type="PANTHER" id="PTHR43712:SF2">
    <property type="entry name" value="O-METHYLTRANSFERASE CICE"/>
    <property type="match status" value="1"/>
</dbReference>
<keyword evidence="7" id="KW-1185">Reference proteome</keyword>
<reference evidence="6 7" key="1">
    <citation type="submission" date="2022-11" db="EMBL/GenBank/DDBJ databases">
        <title>Nonomuraea corallina sp. nov., a new species of the genus Nonomuraea isolated from sea side sediment in Thai sea.</title>
        <authorList>
            <person name="Ngamcharungchit C."/>
            <person name="Matsumoto A."/>
            <person name="Suriyachadkun C."/>
            <person name="Panbangred W."/>
            <person name="Inahashi Y."/>
            <person name="Intra B."/>
        </authorList>
    </citation>
    <scope>NUCLEOTIDE SEQUENCE [LARGE SCALE GENOMIC DNA]</scope>
    <source>
        <strain evidence="6 7">DSM 43553</strain>
    </source>
</reference>
<dbReference type="Pfam" id="PF00891">
    <property type="entry name" value="Methyltransf_2"/>
    <property type="match status" value="1"/>
</dbReference>
<evidence type="ECO:0000313" key="7">
    <source>
        <dbReference type="Proteomes" id="UP001212498"/>
    </source>
</evidence>
<dbReference type="Gene3D" id="3.40.50.150">
    <property type="entry name" value="Vaccinia Virus protein VP39"/>
    <property type="match status" value="1"/>
</dbReference>
<dbReference type="GO" id="GO:0032259">
    <property type="term" value="P:methylation"/>
    <property type="evidence" value="ECO:0007669"/>
    <property type="project" value="UniProtKB-KW"/>
</dbReference>
<dbReference type="SUPFAM" id="SSF46785">
    <property type="entry name" value="Winged helix' DNA-binding domain"/>
    <property type="match status" value="1"/>
</dbReference>
<gene>
    <name evidence="6" type="ORF">OUY24_04100</name>
</gene>
<evidence type="ECO:0000313" key="6">
    <source>
        <dbReference type="EMBL" id="MDA0639797.1"/>
    </source>
</evidence>
<evidence type="ECO:0000256" key="1">
    <source>
        <dbReference type="ARBA" id="ARBA00022603"/>
    </source>
</evidence>
<evidence type="ECO:0000256" key="2">
    <source>
        <dbReference type="ARBA" id="ARBA00022679"/>
    </source>
</evidence>
<dbReference type="Pfam" id="PF08100">
    <property type="entry name" value="Dimerisation"/>
    <property type="match status" value="1"/>
</dbReference>